<dbReference type="EMBL" id="FN543093">
    <property type="protein sequence ID" value="CBA32007.1"/>
    <property type="molecule type" value="Genomic_DNA"/>
</dbReference>
<dbReference type="HOGENOM" id="CLU_3116954_0_0_6"/>
<sequence length="53" mass="5840">MDIETLIAAASRAQQASEHNIGNCSRIWHVGFFSDGVGRNIWKGVTAQRLVNI</sequence>
<proteinExistence type="predicted"/>
<evidence type="ECO:0000313" key="2">
    <source>
        <dbReference type="Proteomes" id="UP000002069"/>
    </source>
</evidence>
<organism evidence="1 2">
    <name type="scientific">Cronobacter turicensis (strain DSM 18703 / CCUG 55852 / LMG 23827 / z3032)</name>
    <dbReference type="NCBI Taxonomy" id="693216"/>
    <lineage>
        <taxon>Bacteria</taxon>
        <taxon>Pseudomonadati</taxon>
        <taxon>Pseudomonadota</taxon>
        <taxon>Gammaproteobacteria</taxon>
        <taxon>Enterobacterales</taxon>
        <taxon>Enterobacteriaceae</taxon>
        <taxon>Cronobacter</taxon>
    </lineage>
</organism>
<reference evidence="2" key="2">
    <citation type="journal article" date="2011" name="J. Bacteriol.">
        <title>Complete genome sequence of Cronobacter turicensis LMG 23827, a food-borne pathogen causing deaths in neonates.</title>
        <authorList>
            <person name="Stephan R."/>
            <person name="Lehner A."/>
            <person name="Tischler P."/>
            <person name="Rattei T."/>
        </authorList>
    </citation>
    <scope>NUCLEOTIDE SEQUENCE [LARGE SCALE GENOMIC DNA]</scope>
    <source>
        <strain evidence="2">DSM 18703 / CCUG 55852 / LMG 23827 / z3032</strain>
    </source>
</reference>
<dbReference type="KEGG" id="ctu:CTU_27020"/>
<protein>
    <submittedName>
        <fullName evidence="1">Uncharacterized protein</fullName>
    </submittedName>
</protein>
<dbReference type="PATRIC" id="fig|693216.3.peg.2556"/>
<dbReference type="Proteomes" id="UP000002069">
    <property type="component" value="Chromosome"/>
</dbReference>
<accession>C9XVE6</accession>
<gene>
    <name evidence="1" type="ordered locus">Ctu_27020</name>
</gene>
<name>C9XVE6_CROTZ</name>
<keyword evidence="2" id="KW-1185">Reference proteome</keyword>
<evidence type="ECO:0000313" key="1">
    <source>
        <dbReference type="EMBL" id="CBA32007.1"/>
    </source>
</evidence>
<reference evidence="1 2" key="1">
    <citation type="journal article" date="2010" name="J. Bacteriol.">
        <title>Complete Genome Sequence of Cronobacter turicensis LMG 23827, a foodborne pathogen causing deaths in neonates.</title>
        <authorList>
            <person name="Stephan R."/>
            <person name="Lehner A."/>
            <person name="Tischler P."/>
            <person name="Rattei T."/>
        </authorList>
    </citation>
    <scope>NUCLEOTIDE SEQUENCE [LARGE SCALE GENOMIC DNA]</scope>
    <source>
        <strain evidence="2">DSM 18703 / CCUG 55852 / LMG 23827 / z3032</strain>
    </source>
</reference>
<dbReference type="AlphaFoldDB" id="C9XVE6"/>